<organism evidence="1">
    <name type="scientific">Micrurus corallinus</name>
    <name type="common">Brazilian coral snake</name>
    <dbReference type="NCBI Taxonomy" id="54390"/>
    <lineage>
        <taxon>Eukaryota</taxon>
        <taxon>Metazoa</taxon>
        <taxon>Chordata</taxon>
        <taxon>Craniata</taxon>
        <taxon>Vertebrata</taxon>
        <taxon>Euteleostomi</taxon>
        <taxon>Lepidosauria</taxon>
        <taxon>Squamata</taxon>
        <taxon>Bifurcata</taxon>
        <taxon>Unidentata</taxon>
        <taxon>Episquamata</taxon>
        <taxon>Toxicofera</taxon>
        <taxon>Serpentes</taxon>
        <taxon>Colubroidea</taxon>
        <taxon>Elapidae</taxon>
        <taxon>Elapinae</taxon>
        <taxon>Micrurus</taxon>
    </lineage>
</organism>
<protein>
    <submittedName>
        <fullName evidence="1">Uncharacterized protein</fullName>
    </submittedName>
</protein>
<dbReference type="AlphaFoldDB" id="A0A2D4EYA6"/>
<name>A0A2D4EYA6_MICCO</name>
<evidence type="ECO:0000313" key="1">
    <source>
        <dbReference type="EMBL" id="LAA40235.1"/>
    </source>
</evidence>
<proteinExistence type="predicted"/>
<reference evidence="1" key="1">
    <citation type="submission" date="2017-07" db="EMBL/GenBank/DDBJ databases">
        <authorList>
            <person name="Mikheyev A."/>
            <person name="Grau M."/>
        </authorList>
    </citation>
    <scope>NUCLEOTIDE SEQUENCE</scope>
    <source>
        <tissue evidence="1">Venom_gland</tissue>
    </source>
</reference>
<accession>A0A2D4EYA6</accession>
<sequence>MTWHDTIDFEEIRSGESYATLCIDRGDLKIRKEIAGCFHKHNDSKLVYRCAKWYFFLKGTEDNQKKVNVLCIDNVSAAPQAKKKHNIFKKSVSPQSVACTLDSVVKHHLLFCPPPQTLLCYAPHLPLSQRELYWSVLMAWCGSVCSV</sequence>
<dbReference type="EMBL" id="IACJ01038924">
    <property type="protein sequence ID" value="LAA40235.1"/>
    <property type="molecule type" value="Transcribed_RNA"/>
</dbReference>
<reference evidence="1" key="2">
    <citation type="submission" date="2017-11" db="EMBL/GenBank/DDBJ databases">
        <title>Coralsnake Venomics: Analyses of Venom Gland Transcriptomes and Proteomes of Six Brazilian Taxa.</title>
        <authorList>
            <person name="Aird S.D."/>
            <person name="Jorge da Silva N."/>
            <person name="Qiu L."/>
            <person name="Villar-Briones A."/>
            <person name="Aparecida-Saddi V."/>
            <person name="Campos-Telles M.P."/>
            <person name="Grau M."/>
            <person name="Mikheyev A.S."/>
        </authorList>
    </citation>
    <scope>NUCLEOTIDE SEQUENCE</scope>
    <source>
        <tissue evidence="1">Venom_gland</tissue>
    </source>
</reference>